<sequence>MQHDTPLRFLIVESETAAERDTRRRSAGKSAGESFAATLEQLSPRARIELVTPSDPDADIPNPDEIATHDAVFLSGSPLHVYDETPETRRQIAFMRAVFASGTPSFGSCAGLQVAVAAAGGKVRSMPFRQEAGIARRLMPTEAGRDHPLLSDRPAVWDAPAIHGDEVEDLPPDATLLATSLAVRVQAAEIRSGDGIFWGVQYHPELSPGEIGAALRRQAETLVEDGLCRDADDVEAQAALFDRLHDAPGDHATRWRLGIDAEFAEEPRRRTELIAFIERLVIPTRMRRRQIA</sequence>
<dbReference type="RefSeq" id="WP_305174264.1">
    <property type="nucleotide sequence ID" value="NZ_JAUUDS010000010.1"/>
</dbReference>
<protein>
    <submittedName>
        <fullName evidence="3">Type 1 glutamine amidotransferase</fullName>
        <ecNumber evidence="3">3.4.-.-</ecNumber>
    </submittedName>
</protein>
<dbReference type="Proteomes" id="UP001230685">
    <property type="component" value="Unassembled WGS sequence"/>
</dbReference>
<dbReference type="PANTHER" id="PTHR42695">
    <property type="entry name" value="GLUTAMINE AMIDOTRANSFERASE YLR126C-RELATED"/>
    <property type="match status" value="1"/>
</dbReference>
<dbReference type="PANTHER" id="PTHR42695:SF5">
    <property type="entry name" value="GLUTAMINE AMIDOTRANSFERASE YLR126C-RELATED"/>
    <property type="match status" value="1"/>
</dbReference>
<dbReference type="InterPro" id="IPR044992">
    <property type="entry name" value="ChyE-like"/>
</dbReference>
<reference evidence="3 4" key="1">
    <citation type="submission" date="2023-07" db="EMBL/GenBank/DDBJ databases">
        <authorList>
            <person name="Kim M.K."/>
        </authorList>
    </citation>
    <scope>NUCLEOTIDE SEQUENCE [LARGE SCALE GENOMIC DNA]</scope>
    <source>
        <strain evidence="3 4">KR1UV-12</strain>
    </source>
</reference>
<feature type="domain" description="Glutamine amidotransferase" evidence="2">
    <location>
        <begin position="39"/>
        <end position="215"/>
    </location>
</feature>
<comment type="caution">
    <text evidence="3">The sequence shown here is derived from an EMBL/GenBank/DDBJ whole genome shotgun (WGS) entry which is preliminary data.</text>
</comment>
<dbReference type="SUPFAM" id="SSF52317">
    <property type="entry name" value="Class I glutamine amidotransferase-like"/>
    <property type="match status" value="1"/>
</dbReference>
<evidence type="ECO:0000313" key="4">
    <source>
        <dbReference type="Proteomes" id="UP001230685"/>
    </source>
</evidence>
<dbReference type="EC" id="3.4.-.-" evidence="3"/>
<accession>A0ABT9EP04</accession>
<keyword evidence="3" id="KW-0378">Hydrolase</keyword>
<dbReference type="Gene3D" id="3.40.50.880">
    <property type="match status" value="1"/>
</dbReference>
<evidence type="ECO:0000259" key="2">
    <source>
        <dbReference type="Pfam" id="PF00117"/>
    </source>
</evidence>
<dbReference type="PROSITE" id="PS51273">
    <property type="entry name" value="GATASE_TYPE_1"/>
    <property type="match status" value="1"/>
</dbReference>
<keyword evidence="3" id="KW-0315">Glutamine amidotransferase</keyword>
<keyword evidence="4" id="KW-1185">Reference proteome</keyword>
<dbReference type="GO" id="GO:0016787">
    <property type="term" value="F:hydrolase activity"/>
    <property type="evidence" value="ECO:0007669"/>
    <property type="project" value="UniProtKB-KW"/>
</dbReference>
<name>A0ABT9EP04_9SPHN</name>
<dbReference type="CDD" id="cd01741">
    <property type="entry name" value="GATase1_1"/>
    <property type="match status" value="1"/>
</dbReference>
<proteinExistence type="predicted"/>
<feature type="region of interest" description="Disordered" evidence="1">
    <location>
        <begin position="15"/>
        <end position="35"/>
    </location>
</feature>
<organism evidence="3 4">
    <name type="scientific">Sphingomonas aurea</name>
    <dbReference type="NCBI Taxonomy" id="3063994"/>
    <lineage>
        <taxon>Bacteria</taxon>
        <taxon>Pseudomonadati</taxon>
        <taxon>Pseudomonadota</taxon>
        <taxon>Alphaproteobacteria</taxon>
        <taxon>Sphingomonadales</taxon>
        <taxon>Sphingomonadaceae</taxon>
        <taxon>Sphingomonas</taxon>
    </lineage>
</organism>
<dbReference type="Pfam" id="PF00117">
    <property type="entry name" value="GATase"/>
    <property type="match status" value="1"/>
</dbReference>
<evidence type="ECO:0000313" key="3">
    <source>
        <dbReference type="EMBL" id="MDP1028537.1"/>
    </source>
</evidence>
<dbReference type="InterPro" id="IPR017926">
    <property type="entry name" value="GATASE"/>
</dbReference>
<evidence type="ECO:0000256" key="1">
    <source>
        <dbReference type="SAM" id="MobiDB-lite"/>
    </source>
</evidence>
<dbReference type="InterPro" id="IPR029062">
    <property type="entry name" value="Class_I_gatase-like"/>
</dbReference>
<gene>
    <name evidence="3" type="ORF">Q5H91_15040</name>
</gene>
<dbReference type="EMBL" id="JAUUDS010000010">
    <property type="protein sequence ID" value="MDP1028537.1"/>
    <property type="molecule type" value="Genomic_DNA"/>
</dbReference>